<dbReference type="Pfam" id="PF01757">
    <property type="entry name" value="Acyl_transf_3"/>
    <property type="match status" value="1"/>
</dbReference>
<dbReference type="OMA" id="PTHIRIG"/>
<feature type="transmembrane region" description="Helical" evidence="1">
    <location>
        <begin position="556"/>
        <end position="575"/>
    </location>
</feature>
<organism evidence="4 5">
    <name type="scientific">Tribolium castaneum</name>
    <name type="common">Red flour beetle</name>
    <dbReference type="NCBI Taxonomy" id="7070"/>
    <lineage>
        <taxon>Eukaryota</taxon>
        <taxon>Metazoa</taxon>
        <taxon>Ecdysozoa</taxon>
        <taxon>Arthropoda</taxon>
        <taxon>Hexapoda</taxon>
        <taxon>Insecta</taxon>
        <taxon>Pterygota</taxon>
        <taxon>Neoptera</taxon>
        <taxon>Endopterygota</taxon>
        <taxon>Coleoptera</taxon>
        <taxon>Polyphaga</taxon>
        <taxon>Cucujiformia</taxon>
        <taxon>Tenebrionidae</taxon>
        <taxon>Tenebrionidae incertae sedis</taxon>
        <taxon>Tribolium</taxon>
    </lineage>
</organism>
<feature type="transmembrane region" description="Helical" evidence="1">
    <location>
        <begin position="581"/>
        <end position="602"/>
    </location>
</feature>
<sequence length="623" mass="71682">MASVQTFFLALFSVANFVGFNNADGLCDFYESLAYNISAPCLKQLKVVCNNSELAWKMFDASSKFLIPGMTYSNVMDYGNFPECLSINYNNGEILGKYCGYSVIIVNVFLTPQVTEIFKRFNISPDKASQEIPFDLLPKLQNKLRDVLVPDIPFVLSKYSSCVPDACTPREVGYFYLYGHFNDVIGQLFNASLIMYTNVPCETINSNTDYEAGDIVAIVFFVVIGLLLIASTVYEALCKNFNSEPLHPILFSFSILTNGKKLLAISDNTSEQIQCFNGMRFISMMWVLAVHAKSPYEVGIIPLENYPDVKKWTQNWTSQYVVAGQLAVDTFFFMSGFLLAFTYLKKSSDEKFINQVRRVPKMYLHRYLRLTPSVAALYLAVITIFRFFGTGPTWSFITNIMKRVCKDKWWKFFLYVQNYTDPDEMCLSPTWYLSADMQMFILAPFVLIPTALFIKKRFKFVIQGLVAVTIISIVVPILLQNFVDEGPGNLYATHTRFNNYLIGMIFGTTMRMKKQKPYIFKPWTNVALWILVIGVSLAFIIYWFEILGRLSYCMYVLHVMVEFYALGVLNMPSYFSNYMLFYNWCGHIIVTMIFAVVWVLAFEFPMLTIDKYILGDERPRKKE</sequence>
<feature type="transmembrane region" description="Helical" evidence="1">
    <location>
        <begin position="431"/>
        <end position="453"/>
    </location>
</feature>
<dbReference type="InterPro" id="IPR052728">
    <property type="entry name" value="O2_lipid_transport_reg"/>
</dbReference>
<evidence type="ECO:0000256" key="2">
    <source>
        <dbReference type="SAM" id="SignalP"/>
    </source>
</evidence>
<proteinExistence type="predicted"/>
<dbReference type="SMART" id="SM00703">
    <property type="entry name" value="NRF"/>
    <property type="match status" value="1"/>
</dbReference>
<feature type="transmembrane region" description="Helical" evidence="1">
    <location>
        <begin position="460"/>
        <end position="479"/>
    </location>
</feature>
<evidence type="ECO:0000259" key="3">
    <source>
        <dbReference type="SMART" id="SM00703"/>
    </source>
</evidence>
<keyword evidence="5" id="KW-1185">Reference proteome</keyword>
<dbReference type="PANTHER" id="PTHR11161">
    <property type="entry name" value="O-ACYLTRANSFERASE"/>
    <property type="match status" value="1"/>
</dbReference>
<dbReference type="AlphaFoldDB" id="A0A139WIE1"/>
<evidence type="ECO:0000313" key="4">
    <source>
        <dbReference type="EMBL" id="KYB27753.1"/>
    </source>
</evidence>
<name>A0A139WIE1_TRICA</name>
<feature type="chain" id="PRO_5007299986" evidence="2">
    <location>
        <begin position="24"/>
        <end position="623"/>
    </location>
</feature>
<protein>
    <submittedName>
        <fullName evidence="4">Nose resistant to fluoxetine protein 6-like Protein</fullName>
    </submittedName>
</protein>
<feature type="transmembrane region" description="Helical" evidence="1">
    <location>
        <begin position="367"/>
        <end position="388"/>
    </location>
</feature>
<dbReference type="EMBL" id="KQ971338">
    <property type="protein sequence ID" value="KYB27753.1"/>
    <property type="molecule type" value="Genomic_DNA"/>
</dbReference>
<dbReference type="PANTHER" id="PTHR11161:SF72">
    <property type="entry name" value="FI21449P1"/>
    <property type="match status" value="1"/>
</dbReference>
<keyword evidence="1" id="KW-1133">Transmembrane helix</keyword>
<feature type="transmembrane region" description="Helical" evidence="1">
    <location>
        <begin position="321"/>
        <end position="344"/>
    </location>
</feature>
<feature type="signal peptide" evidence="2">
    <location>
        <begin position="1"/>
        <end position="23"/>
    </location>
</feature>
<reference evidence="4 5" key="1">
    <citation type="journal article" date="2008" name="Nature">
        <title>The genome of the model beetle and pest Tribolium castaneum.</title>
        <authorList>
            <consortium name="Tribolium Genome Sequencing Consortium"/>
            <person name="Richards S."/>
            <person name="Gibbs R.A."/>
            <person name="Weinstock G.M."/>
            <person name="Brown S.J."/>
            <person name="Denell R."/>
            <person name="Beeman R.W."/>
            <person name="Gibbs R."/>
            <person name="Beeman R.W."/>
            <person name="Brown S.J."/>
            <person name="Bucher G."/>
            <person name="Friedrich M."/>
            <person name="Grimmelikhuijzen C.J."/>
            <person name="Klingler M."/>
            <person name="Lorenzen M."/>
            <person name="Richards S."/>
            <person name="Roth S."/>
            <person name="Schroder R."/>
            <person name="Tautz D."/>
            <person name="Zdobnov E.M."/>
            <person name="Muzny D."/>
            <person name="Gibbs R.A."/>
            <person name="Weinstock G.M."/>
            <person name="Attaway T."/>
            <person name="Bell S."/>
            <person name="Buhay C.J."/>
            <person name="Chandrabose M.N."/>
            <person name="Chavez D."/>
            <person name="Clerk-Blankenburg K.P."/>
            <person name="Cree A."/>
            <person name="Dao M."/>
            <person name="Davis C."/>
            <person name="Chacko J."/>
            <person name="Dinh H."/>
            <person name="Dugan-Rocha S."/>
            <person name="Fowler G."/>
            <person name="Garner T.T."/>
            <person name="Garnes J."/>
            <person name="Gnirke A."/>
            <person name="Hawes A."/>
            <person name="Hernandez J."/>
            <person name="Hines S."/>
            <person name="Holder M."/>
            <person name="Hume J."/>
            <person name="Jhangiani S.N."/>
            <person name="Joshi V."/>
            <person name="Khan Z.M."/>
            <person name="Jackson L."/>
            <person name="Kovar C."/>
            <person name="Kowis A."/>
            <person name="Lee S."/>
            <person name="Lewis L.R."/>
            <person name="Margolis J."/>
            <person name="Morgan M."/>
            <person name="Nazareth L.V."/>
            <person name="Nguyen N."/>
            <person name="Okwuonu G."/>
            <person name="Parker D."/>
            <person name="Richards S."/>
            <person name="Ruiz S.J."/>
            <person name="Santibanez J."/>
            <person name="Savard J."/>
            <person name="Scherer S.E."/>
            <person name="Schneider B."/>
            <person name="Sodergren E."/>
            <person name="Tautz D."/>
            <person name="Vattahil S."/>
            <person name="Villasana D."/>
            <person name="White C.S."/>
            <person name="Wright R."/>
            <person name="Park Y."/>
            <person name="Beeman R.W."/>
            <person name="Lord J."/>
            <person name="Oppert B."/>
            <person name="Lorenzen M."/>
            <person name="Brown S."/>
            <person name="Wang L."/>
            <person name="Savard J."/>
            <person name="Tautz D."/>
            <person name="Richards S."/>
            <person name="Weinstock G."/>
            <person name="Gibbs R.A."/>
            <person name="Liu Y."/>
            <person name="Worley K."/>
            <person name="Weinstock G."/>
            <person name="Elsik C.G."/>
            <person name="Reese J.T."/>
            <person name="Elhaik E."/>
            <person name="Landan G."/>
            <person name="Graur D."/>
            <person name="Arensburger P."/>
            <person name="Atkinson P."/>
            <person name="Beeman R.W."/>
            <person name="Beidler J."/>
            <person name="Brown S.J."/>
            <person name="Demuth J.P."/>
            <person name="Drury D.W."/>
            <person name="Du Y.Z."/>
            <person name="Fujiwara H."/>
            <person name="Lorenzen M."/>
            <person name="Maselli V."/>
            <person name="Osanai M."/>
            <person name="Park Y."/>
            <person name="Robertson H.M."/>
            <person name="Tu Z."/>
            <person name="Wang J.J."/>
            <person name="Wang S."/>
            <person name="Richards S."/>
            <person name="Song H."/>
            <person name="Zhang L."/>
            <person name="Sodergren E."/>
            <person name="Werner D."/>
            <person name="Stanke M."/>
            <person name="Morgenstern B."/>
            <person name="Solovyev V."/>
            <person name="Kosarev P."/>
            <person name="Brown G."/>
            <person name="Chen H.C."/>
            <person name="Ermolaeva O."/>
            <person name="Hlavina W."/>
            <person name="Kapustin Y."/>
            <person name="Kiryutin B."/>
            <person name="Kitts P."/>
            <person name="Maglott D."/>
            <person name="Pruitt K."/>
            <person name="Sapojnikov V."/>
            <person name="Souvorov A."/>
            <person name="Mackey A.J."/>
            <person name="Waterhouse R.M."/>
            <person name="Wyder S."/>
            <person name="Zdobnov E.M."/>
            <person name="Zdobnov E.M."/>
            <person name="Wyder S."/>
            <person name="Kriventseva E.V."/>
            <person name="Kadowaki T."/>
            <person name="Bork P."/>
            <person name="Aranda M."/>
            <person name="Bao R."/>
            <person name="Beermann A."/>
            <person name="Berns N."/>
            <person name="Bolognesi R."/>
            <person name="Bonneton F."/>
            <person name="Bopp D."/>
            <person name="Brown S.J."/>
            <person name="Bucher G."/>
            <person name="Butts T."/>
            <person name="Chaumot A."/>
            <person name="Denell R.E."/>
            <person name="Ferrier D.E."/>
            <person name="Friedrich M."/>
            <person name="Gordon C.M."/>
            <person name="Jindra M."/>
            <person name="Klingler M."/>
            <person name="Lan Q."/>
            <person name="Lattorff H.M."/>
            <person name="Laudet V."/>
            <person name="von Levetsow C."/>
            <person name="Liu Z."/>
            <person name="Lutz R."/>
            <person name="Lynch J.A."/>
            <person name="da Fonseca R.N."/>
            <person name="Posnien N."/>
            <person name="Reuter R."/>
            <person name="Roth S."/>
            <person name="Savard J."/>
            <person name="Schinko J.B."/>
            <person name="Schmitt C."/>
            <person name="Schoppmeier M."/>
            <person name="Schroder R."/>
            <person name="Shippy T.D."/>
            <person name="Simonnet F."/>
            <person name="Marques-Souza H."/>
            <person name="Tautz D."/>
            <person name="Tomoyasu Y."/>
            <person name="Trauner J."/>
            <person name="Van der Zee M."/>
            <person name="Vervoort M."/>
            <person name="Wittkopp N."/>
            <person name="Wimmer E.A."/>
            <person name="Yang X."/>
            <person name="Jones A.K."/>
            <person name="Sattelle D.B."/>
            <person name="Ebert P.R."/>
            <person name="Nelson D."/>
            <person name="Scott J.G."/>
            <person name="Beeman R.W."/>
            <person name="Muthukrishnan S."/>
            <person name="Kramer K.J."/>
            <person name="Arakane Y."/>
            <person name="Beeman R.W."/>
            <person name="Zhu Q."/>
            <person name="Hogenkamp D."/>
            <person name="Dixit R."/>
            <person name="Oppert B."/>
            <person name="Jiang H."/>
            <person name="Zou Z."/>
            <person name="Marshall J."/>
            <person name="Elpidina E."/>
            <person name="Vinokurov K."/>
            <person name="Oppert C."/>
            <person name="Zou Z."/>
            <person name="Evans J."/>
            <person name="Lu Z."/>
            <person name="Zhao P."/>
            <person name="Sumathipala N."/>
            <person name="Altincicek B."/>
            <person name="Vilcinskas A."/>
            <person name="Williams M."/>
            <person name="Hultmark D."/>
            <person name="Hetru C."/>
            <person name="Jiang H."/>
            <person name="Grimmelikhuijzen C.J."/>
            <person name="Hauser F."/>
            <person name="Cazzamali G."/>
            <person name="Williamson M."/>
            <person name="Park Y."/>
            <person name="Li B."/>
            <person name="Tanaka Y."/>
            <person name="Predel R."/>
            <person name="Neupert S."/>
            <person name="Schachtner J."/>
            <person name="Verleyen P."/>
            <person name="Raible F."/>
            <person name="Bork P."/>
            <person name="Friedrich M."/>
            <person name="Walden K.K."/>
            <person name="Robertson H.M."/>
            <person name="Angeli S."/>
            <person name="Foret S."/>
            <person name="Bucher G."/>
            <person name="Schuetz S."/>
            <person name="Maleszka R."/>
            <person name="Wimmer E.A."/>
            <person name="Beeman R.W."/>
            <person name="Lorenzen M."/>
            <person name="Tomoyasu Y."/>
            <person name="Miller S.C."/>
            <person name="Grossmann D."/>
            <person name="Bucher G."/>
        </authorList>
    </citation>
    <scope>NUCLEOTIDE SEQUENCE [LARGE SCALE GENOMIC DNA]</scope>
    <source>
        <strain evidence="4 5">Georgia GA2</strain>
    </source>
</reference>
<reference evidence="4 5" key="2">
    <citation type="journal article" date="2010" name="Nucleic Acids Res.">
        <title>BeetleBase in 2010: revisions to provide comprehensive genomic information for Tribolium castaneum.</title>
        <authorList>
            <person name="Kim H.S."/>
            <person name="Murphy T."/>
            <person name="Xia J."/>
            <person name="Caragea D."/>
            <person name="Park Y."/>
            <person name="Beeman R.W."/>
            <person name="Lorenzen M.D."/>
            <person name="Butcher S."/>
            <person name="Manak J.R."/>
            <person name="Brown S.J."/>
        </authorList>
    </citation>
    <scope>GENOME REANNOTATION</scope>
    <source>
        <strain evidence="4 5">Georgia GA2</strain>
    </source>
</reference>
<dbReference type="InterPro" id="IPR002656">
    <property type="entry name" value="Acyl_transf_3_dom"/>
</dbReference>
<evidence type="ECO:0000256" key="1">
    <source>
        <dbReference type="SAM" id="Phobius"/>
    </source>
</evidence>
<feature type="transmembrane region" description="Helical" evidence="1">
    <location>
        <begin position="215"/>
        <end position="237"/>
    </location>
</feature>
<evidence type="ECO:0000313" key="5">
    <source>
        <dbReference type="Proteomes" id="UP000007266"/>
    </source>
</evidence>
<dbReference type="InterPro" id="IPR006621">
    <property type="entry name" value="Nose-resist-to-fluoxetine_N"/>
</dbReference>
<dbReference type="Pfam" id="PF20146">
    <property type="entry name" value="NRF"/>
    <property type="match status" value="1"/>
</dbReference>
<accession>A0A139WIE1</accession>
<feature type="domain" description="Nose resistant-to-fluoxetine protein N-terminal" evidence="3">
    <location>
        <begin position="38"/>
        <end position="207"/>
    </location>
</feature>
<feature type="transmembrane region" description="Helical" evidence="1">
    <location>
        <begin position="526"/>
        <end position="544"/>
    </location>
</feature>
<dbReference type="GO" id="GO:0016747">
    <property type="term" value="F:acyltransferase activity, transferring groups other than amino-acyl groups"/>
    <property type="evidence" value="ECO:0007669"/>
    <property type="project" value="InterPro"/>
</dbReference>
<keyword evidence="2" id="KW-0732">Signal</keyword>
<keyword evidence="1" id="KW-0472">Membrane</keyword>
<dbReference type="Proteomes" id="UP000007266">
    <property type="component" value="Linkage group 4"/>
</dbReference>
<gene>
    <name evidence="4" type="primary">AUGUSTUS-3.0.2_07784</name>
    <name evidence="4" type="ORF">TcasGA2_TC007784</name>
</gene>
<keyword evidence="1" id="KW-0812">Transmembrane</keyword>